<protein>
    <submittedName>
        <fullName evidence="1">Putative ATPase</fullName>
    </submittedName>
</protein>
<evidence type="ECO:0000313" key="1">
    <source>
        <dbReference type="EMBL" id="EQD78617.1"/>
    </source>
</evidence>
<accession>T1C8Y2</accession>
<gene>
    <name evidence="1" type="ORF">B1A_02174</name>
</gene>
<name>T1C8Y2_9ZZZZ</name>
<comment type="caution">
    <text evidence="1">The sequence shown here is derived from an EMBL/GenBank/DDBJ whole genome shotgun (WGS) entry which is preliminary data.</text>
</comment>
<reference evidence="1" key="1">
    <citation type="submission" date="2013-08" db="EMBL/GenBank/DDBJ databases">
        <authorList>
            <person name="Mendez C."/>
            <person name="Richter M."/>
            <person name="Ferrer M."/>
            <person name="Sanchez J."/>
        </authorList>
    </citation>
    <scope>NUCLEOTIDE SEQUENCE</scope>
</reference>
<dbReference type="AlphaFoldDB" id="T1C8Y2"/>
<reference evidence="1" key="2">
    <citation type="journal article" date="2014" name="ISME J.">
        <title>Microbial stratification in low pH oxic and suboxic macroscopic growths along an acid mine drainage.</title>
        <authorList>
            <person name="Mendez-Garcia C."/>
            <person name="Mesa V."/>
            <person name="Sprenger R.R."/>
            <person name="Richter M."/>
            <person name="Diez M.S."/>
            <person name="Solano J."/>
            <person name="Bargiela R."/>
            <person name="Golyshina O.V."/>
            <person name="Manteca A."/>
            <person name="Ramos J.L."/>
            <person name="Gallego J.R."/>
            <person name="Llorente I."/>
            <person name="Martins Dos Santos V.A."/>
            <person name="Jensen O.N."/>
            <person name="Pelaez A.I."/>
            <person name="Sanchez J."/>
            <person name="Ferrer M."/>
        </authorList>
    </citation>
    <scope>NUCLEOTIDE SEQUENCE</scope>
</reference>
<dbReference type="PANTHER" id="PTHR43566">
    <property type="entry name" value="CONSERVED PROTEIN"/>
    <property type="match status" value="1"/>
</dbReference>
<organism evidence="1">
    <name type="scientific">mine drainage metagenome</name>
    <dbReference type="NCBI Taxonomy" id="410659"/>
    <lineage>
        <taxon>unclassified sequences</taxon>
        <taxon>metagenomes</taxon>
        <taxon>ecological metagenomes</taxon>
    </lineage>
</organism>
<feature type="non-terminal residue" evidence="1">
    <location>
        <position position="1"/>
    </location>
</feature>
<proteinExistence type="predicted"/>
<dbReference type="PANTHER" id="PTHR43566:SF1">
    <property type="entry name" value="AAA+ ATPASE DOMAIN-CONTAINING PROTEIN"/>
    <property type="match status" value="1"/>
</dbReference>
<dbReference type="EMBL" id="AUZX01001621">
    <property type="protein sequence ID" value="EQD78617.1"/>
    <property type="molecule type" value="Genomic_DNA"/>
</dbReference>
<sequence>EVGGQIIPFEVKYRAQHTGLRDLKGLLELCQQKSIDRGYVVTKSLDDFGVIAGLPNTTTRILRIPAPLLCYWMGESELTPE</sequence>